<dbReference type="STRING" id="698492.A0A0E9NSG4"/>
<dbReference type="EMBL" id="BACD03000066">
    <property type="protein sequence ID" value="GAO52360.1"/>
    <property type="molecule type" value="Genomic_DNA"/>
</dbReference>
<evidence type="ECO:0000313" key="2">
    <source>
        <dbReference type="EMBL" id="GAO52360.1"/>
    </source>
</evidence>
<proteinExistence type="predicted"/>
<protein>
    <submittedName>
        <fullName evidence="2">Uncharacterized protein</fullName>
    </submittedName>
</protein>
<dbReference type="AlphaFoldDB" id="A0A0E9NSG4"/>
<reference evidence="2 3" key="3">
    <citation type="journal article" date="2015" name="Genome Announc.">
        <title>Draft Genome Sequence of the Archiascomycetous Yeast Saitoella complicata.</title>
        <authorList>
            <person name="Yamauchi K."/>
            <person name="Kondo S."/>
            <person name="Hamamoto M."/>
            <person name="Takahashi Y."/>
            <person name="Ogura Y."/>
            <person name="Hayashi T."/>
            <person name="Nishida H."/>
        </authorList>
    </citation>
    <scope>NUCLEOTIDE SEQUENCE [LARGE SCALE GENOMIC DNA]</scope>
    <source>
        <strain evidence="2 3">NRRL Y-17804</strain>
    </source>
</reference>
<name>A0A0E9NSG4_SAICN</name>
<evidence type="ECO:0000256" key="1">
    <source>
        <dbReference type="SAM" id="MobiDB-lite"/>
    </source>
</evidence>
<dbReference type="Proteomes" id="UP000033140">
    <property type="component" value="Unassembled WGS sequence"/>
</dbReference>
<feature type="compositionally biased region" description="Polar residues" evidence="1">
    <location>
        <begin position="32"/>
        <end position="42"/>
    </location>
</feature>
<reference evidence="2 3" key="1">
    <citation type="journal article" date="2011" name="J. Gen. Appl. Microbiol.">
        <title>Draft genome sequencing of the enigmatic yeast Saitoella complicata.</title>
        <authorList>
            <person name="Nishida H."/>
            <person name="Hamamoto M."/>
            <person name="Sugiyama J."/>
        </authorList>
    </citation>
    <scope>NUCLEOTIDE SEQUENCE [LARGE SCALE GENOMIC DNA]</scope>
    <source>
        <strain evidence="2 3">NRRL Y-17804</strain>
    </source>
</reference>
<organism evidence="2 3">
    <name type="scientific">Saitoella complicata (strain BCRC 22490 / CBS 7301 / JCM 7358 / NBRC 10748 / NRRL Y-17804)</name>
    <dbReference type="NCBI Taxonomy" id="698492"/>
    <lineage>
        <taxon>Eukaryota</taxon>
        <taxon>Fungi</taxon>
        <taxon>Dikarya</taxon>
        <taxon>Ascomycota</taxon>
        <taxon>Taphrinomycotina</taxon>
        <taxon>Taphrinomycotina incertae sedis</taxon>
        <taxon>Saitoella</taxon>
    </lineage>
</organism>
<gene>
    <name evidence="2" type="ORF">G7K_6438-t1</name>
</gene>
<keyword evidence="3" id="KW-1185">Reference proteome</keyword>
<evidence type="ECO:0000313" key="3">
    <source>
        <dbReference type="Proteomes" id="UP000033140"/>
    </source>
</evidence>
<sequence length="475" mass="52826">MKPHVNTFSHVPPSLLPHTQLTPGHLFLSMSRSTLPPSSYPHSHSRLRSRTSDPRDRAPRSIDDGIDPERPLHLTLLPSPSPHALIPLLTTTLPIYLTLDPEHPRQHLITLTPIFAYAGLSAVEGLLSWELSPPEYEVELGGMGPRRGEGGVDVWVVVSTARRIAAELFDPIPAPLSHLLSPLLDPITSIHDPTTSRLLHNWYLAPTVLPPSRTSTATLLQTHFGAGDIVVLRAEGEWVEGGEPDGFELEVDGMLALGDTDEDGVKEAMVRWSSQVVEDWKHPAERTGPHLPTILTSLRGILALMGTEMGVEVEEVFESARKAKTVGRKNEAVMVGVVGVLERVHRHLLEEKELASSTRRREKKDGRTYTGTTDTHKQCDISSRTVYDELDVLEKRSRNIDRVTKAQNREMATVKRRIEELERRTAARALHEEKSKKETGHTLKVDEGADWVFLALCLFCIIFSNVYPDFLASGA</sequence>
<feature type="region of interest" description="Disordered" evidence="1">
    <location>
        <begin position="353"/>
        <end position="376"/>
    </location>
</feature>
<comment type="caution">
    <text evidence="2">The sequence shown here is derived from an EMBL/GenBank/DDBJ whole genome shotgun (WGS) entry which is preliminary data.</text>
</comment>
<feature type="compositionally biased region" description="Basic and acidic residues" evidence="1">
    <location>
        <begin position="50"/>
        <end position="72"/>
    </location>
</feature>
<accession>A0A0E9NSG4</accession>
<reference evidence="2 3" key="2">
    <citation type="journal article" date="2014" name="J. Gen. Appl. Microbiol.">
        <title>The early diverging ascomycetous budding yeast Saitoella complicata has three histone deacetylases belonging to the Clr6, Hos2, and Rpd3 lineages.</title>
        <authorList>
            <person name="Nishida H."/>
            <person name="Matsumoto T."/>
            <person name="Kondo S."/>
            <person name="Hamamoto M."/>
            <person name="Yoshikawa H."/>
        </authorList>
    </citation>
    <scope>NUCLEOTIDE SEQUENCE [LARGE SCALE GENOMIC DNA]</scope>
    <source>
        <strain evidence="2 3">NRRL Y-17804</strain>
    </source>
</reference>
<feature type="region of interest" description="Disordered" evidence="1">
    <location>
        <begin position="32"/>
        <end position="72"/>
    </location>
</feature>